<accession>A0A8J2YYK9</accession>
<proteinExistence type="predicted"/>
<dbReference type="InterPro" id="IPR012373">
    <property type="entry name" value="Ferrdict_sens_TM"/>
</dbReference>
<dbReference type="Proteomes" id="UP000646365">
    <property type="component" value="Unassembled WGS sequence"/>
</dbReference>
<dbReference type="PIRSF" id="PIRSF018266">
    <property type="entry name" value="FecR"/>
    <property type="match status" value="1"/>
</dbReference>
<feature type="domain" description="FecR N-terminal" evidence="2">
    <location>
        <begin position="13"/>
        <end position="53"/>
    </location>
</feature>
<protein>
    <submittedName>
        <fullName evidence="3">Sigma factor regulator VreR</fullName>
    </submittedName>
</protein>
<dbReference type="AlphaFoldDB" id="A0A8J2YYK9"/>
<dbReference type="EMBL" id="BMJQ01000015">
    <property type="protein sequence ID" value="GGF37228.1"/>
    <property type="molecule type" value="Genomic_DNA"/>
</dbReference>
<dbReference type="InterPro" id="IPR006860">
    <property type="entry name" value="FecR"/>
</dbReference>
<reference evidence="3" key="2">
    <citation type="submission" date="2020-09" db="EMBL/GenBank/DDBJ databases">
        <authorList>
            <person name="Sun Q."/>
            <person name="Zhou Y."/>
        </authorList>
    </citation>
    <scope>NUCLEOTIDE SEQUENCE</scope>
    <source>
        <strain evidence="3">CGMCC 1.15725</strain>
    </source>
</reference>
<gene>
    <name evidence="3" type="primary">vreR</name>
    <name evidence="3" type="ORF">GCM10011611_49700</name>
</gene>
<dbReference type="InterPro" id="IPR032623">
    <property type="entry name" value="FecR_N"/>
</dbReference>
<dbReference type="GO" id="GO:0016989">
    <property type="term" value="F:sigma factor antagonist activity"/>
    <property type="evidence" value="ECO:0007669"/>
    <property type="project" value="TreeGrafter"/>
</dbReference>
<keyword evidence="4" id="KW-1185">Reference proteome</keyword>
<organism evidence="3 4">
    <name type="scientific">Aliidongia dinghuensis</name>
    <dbReference type="NCBI Taxonomy" id="1867774"/>
    <lineage>
        <taxon>Bacteria</taxon>
        <taxon>Pseudomonadati</taxon>
        <taxon>Pseudomonadota</taxon>
        <taxon>Alphaproteobacteria</taxon>
        <taxon>Rhodospirillales</taxon>
        <taxon>Dongiaceae</taxon>
        <taxon>Aliidongia</taxon>
    </lineage>
</organism>
<evidence type="ECO:0000313" key="3">
    <source>
        <dbReference type="EMBL" id="GGF37228.1"/>
    </source>
</evidence>
<dbReference type="Gene3D" id="3.55.50.30">
    <property type="match status" value="1"/>
</dbReference>
<dbReference type="Gene3D" id="2.60.120.1440">
    <property type="match status" value="1"/>
</dbReference>
<dbReference type="RefSeq" id="WP_189050840.1">
    <property type="nucleotide sequence ID" value="NZ_BMJQ01000015.1"/>
</dbReference>
<dbReference type="PANTHER" id="PTHR30273:SF2">
    <property type="entry name" value="PROTEIN FECR"/>
    <property type="match status" value="1"/>
</dbReference>
<evidence type="ECO:0000259" key="2">
    <source>
        <dbReference type="Pfam" id="PF16220"/>
    </source>
</evidence>
<dbReference type="Pfam" id="PF16220">
    <property type="entry name" value="DUF4880"/>
    <property type="match status" value="1"/>
</dbReference>
<feature type="domain" description="FecR protein" evidence="1">
    <location>
        <begin position="123"/>
        <end position="215"/>
    </location>
</feature>
<name>A0A8J2YYK9_9PROT</name>
<comment type="caution">
    <text evidence="3">The sequence shown here is derived from an EMBL/GenBank/DDBJ whole genome shotgun (WGS) entry which is preliminary data.</text>
</comment>
<evidence type="ECO:0000313" key="4">
    <source>
        <dbReference type="Proteomes" id="UP000646365"/>
    </source>
</evidence>
<sequence>MTGTEPTAEVLKREAYAWLARLTSGDATAADAAAFDRWRTTSPAHGEAFSEAKLLWKVMRPAAEVAMSQRGDAVPGMAFGRTNRWHRRAFLGGAAAASVASVAYLAVRPPLGLWSSVAELSSDYRTGTGEQKRIALADSISVQLNTRTSLSLGSAMPGADHIELVSGEAAIATGVSLPRPLVVTAGDGRVTARRATFNIRYLDASACVTCQDGEVTVERRGSSVTLQPLQQVSYSTEGLDQVVAIDASVVTAWQQGLLIFRHAPLADVVAEVNRYRRGRIILMNDALGHRLVFANFRIDRIEEVVPRLQAAFSLRTTNLPGDIVLLS</sequence>
<evidence type="ECO:0000259" key="1">
    <source>
        <dbReference type="Pfam" id="PF04773"/>
    </source>
</evidence>
<dbReference type="Pfam" id="PF04773">
    <property type="entry name" value="FecR"/>
    <property type="match status" value="1"/>
</dbReference>
<dbReference type="PANTHER" id="PTHR30273">
    <property type="entry name" value="PERIPLASMIC SIGNAL SENSOR AND SIGMA FACTOR ACTIVATOR FECR-RELATED"/>
    <property type="match status" value="1"/>
</dbReference>
<reference evidence="3" key="1">
    <citation type="journal article" date="2014" name="Int. J. Syst. Evol. Microbiol.">
        <title>Complete genome sequence of Corynebacterium casei LMG S-19264T (=DSM 44701T), isolated from a smear-ripened cheese.</title>
        <authorList>
            <consortium name="US DOE Joint Genome Institute (JGI-PGF)"/>
            <person name="Walter F."/>
            <person name="Albersmeier A."/>
            <person name="Kalinowski J."/>
            <person name="Ruckert C."/>
        </authorList>
    </citation>
    <scope>NUCLEOTIDE SEQUENCE</scope>
    <source>
        <strain evidence="3">CGMCC 1.15725</strain>
    </source>
</reference>